<feature type="domain" description="EamA" evidence="2">
    <location>
        <begin position="142"/>
        <end position="277"/>
    </location>
</feature>
<feature type="transmembrane region" description="Helical" evidence="1">
    <location>
        <begin position="207"/>
        <end position="225"/>
    </location>
</feature>
<dbReference type="AlphaFoldDB" id="A0A6N6N3T2"/>
<evidence type="ECO:0000259" key="2">
    <source>
        <dbReference type="Pfam" id="PF00892"/>
    </source>
</evidence>
<sequence length="292" mass="31299">MMSLFTGAALISFAAVFVRLAQVGPDTSALYRMVFGSLALVALLWRDGCLRRINRRLVGYAFVCGLLFALDIMCWHRAIHHVGPGLATLLGNFQVFALTAVSLVLLGERPGRLFYAALPLAFAGLYLMVGVNWDSAGVDYRAGVGWGLLTAMFYAAYVTSLKVSIPRLGEPCRKALMTCVPAATALFIGAWMLFSGESFVIPSAMDFLWLALLGVMCQAAGWLFITRGMEGVSAALVGLGLLLQPALSYVWDVLFFHKPLGVAEVSGAVLALCGIYLGVVATRPAPGPRKNV</sequence>
<feature type="transmembrane region" description="Helical" evidence="1">
    <location>
        <begin position="85"/>
        <end position="106"/>
    </location>
</feature>
<gene>
    <name evidence="3" type="ORF">F8A88_09035</name>
</gene>
<feature type="domain" description="EamA" evidence="2">
    <location>
        <begin position="4"/>
        <end position="129"/>
    </location>
</feature>
<organism evidence="3 4">
    <name type="scientific">Pseudodesulfovibrio senegalensis</name>
    <dbReference type="NCBI Taxonomy" id="1721087"/>
    <lineage>
        <taxon>Bacteria</taxon>
        <taxon>Pseudomonadati</taxon>
        <taxon>Thermodesulfobacteriota</taxon>
        <taxon>Desulfovibrionia</taxon>
        <taxon>Desulfovibrionales</taxon>
        <taxon>Desulfovibrionaceae</taxon>
    </lineage>
</organism>
<proteinExistence type="predicted"/>
<keyword evidence="4" id="KW-1185">Reference proteome</keyword>
<feature type="transmembrane region" description="Helical" evidence="1">
    <location>
        <begin position="143"/>
        <end position="163"/>
    </location>
</feature>
<dbReference type="Proteomes" id="UP000438699">
    <property type="component" value="Unassembled WGS sequence"/>
</dbReference>
<keyword evidence="1" id="KW-0812">Transmembrane</keyword>
<evidence type="ECO:0000313" key="3">
    <source>
        <dbReference type="EMBL" id="KAB1441729.1"/>
    </source>
</evidence>
<dbReference type="InterPro" id="IPR000620">
    <property type="entry name" value="EamA_dom"/>
</dbReference>
<evidence type="ECO:0000256" key="1">
    <source>
        <dbReference type="SAM" id="Phobius"/>
    </source>
</evidence>
<dbReference type="RefSeq" id="WP_151150821.1">
    <property type="nucleotide sequence ID" value="NZ_WAIE01000003.1"/>
</dbReference>
<dbReference type="OrthoDB" id="5315632at2"/>
<dbReference type="PANTHER" id="PTHR22911:SF79">
    <property type="entry name" value="MOBA-LIKE NTP TRANSFERASE DOMAIN-CONTAINING PROTEIN"/>
    <property type="match status" value="1"/>
</dbReference>
<dbReference type="InterPro" id="IPR037185">
    <property type="entry name" value="EmrE-like"/>
</dbReference>
<dbReference type="SUPFAM" id="SSF103481">
    <property type="entry name" value="Multidrug resistance efflux transporter EmrE"/>
    <property type="match status" value="2"/>
</dbReference>
<keyword evidence="1" id="KW-0472">Membrane</keyword>
<feature type="transmembrane region" description="Helical" evidence="1">
    <location>
        <begin position="30"/>
        <end position="45"/>
    </location>
</feature>
<feature type="transmembrane region" description="Helical" evidence="1">
    <location>
        <begin position="175"/>
        <end position="195"/>
    </location>
</feature>
<feature type="transmembrane region" description="Helical" evidence="1">
    <location>
        <begin position="232"/>
        <end position="251"/>
    </location>
</feature>
<feature type="transmembrane region" description="Helical" evidence="1">
    <location>
        <begin position="263"/>
        <end position="281"/>
    </location>
</feature>
<dbReference type="PANTHER" id="PTHR22911">
    <property type="entry name" value="ACYL-MALONYL CONDENSING ENZYME-RELATED"/>
    <property type="match status" value="1"/>
</dbReference>
<feature type="transmembrane region" description="Helical" evidence="1">
    <location>
        <begin position="57"/>
        <end position="79"/>
    </location>
</feature>
<reference evidence="3 4" key="1">
    <citation type="journal article" date="2017" name="Int. J. Syst. Evol. Microbiol.">
        <title>Desulfovibrio senegalensis sp. nov., a mesophilic sulfate reducer isolated from marine sediment.</title>
        <authorList>
            <person name="Thioye A."/>
            <person name="Gam Z.B.A."/>
            <person name="Mbengue M."/>
            <person name="Cayol J.L."/>
            <person name="Joseph-Bartoli M."/>
            <person name="Toure-Kane C."/>
            <person name="Labat M."/>
        </authorList>
    </citation>
    <scope>NUCLEOTIDE SEQUENCE [LARGE SCALE GENOMIC DNA]</scope>
    <source>
        <strain evidence="3 4">DSM 101509</strain>
    </source>
</reference>
<name>A0A6N6N3T2_9BACT</name>
<dbReference type="GO" id="GO:0016020">
    <property type="term" value="C:membrane"/>
    <property type="evidence" value="ECO:0007669"/>
    <property type="project" value="InterPro"/>
</dbReference>
<evidence type="ECO:0000313" key="4">
    <source>
        <dbReference type="Proteomes" id="UP000438699"/>
    </source>
</evidence>
<accession>A0A6N6N3T2</accession>
<feature type="transmembrane region" description="Helical" evidence="1">
    <location>
        <begin position="113"/>
        <end position="131"/>
    </location>
</feature>
<protein>
    <submittedName>
        <fullName evidence="3">DMT family transporter</fullName>
    </submittedName>
</protein>
<comment type="caution">
    <text evidence="3">The sequence shown here is derived from an EMBL/GenBank/DDBJ whole genome shotgun (WGS) entry which is preliminary data.</text>
</comment>
<dbReference type="EMBL" id="WAIE01000003">
    <property type="protein sequence ID" value="KAB1441729.1"/>
    <property type="molecule type" value="Genomic_DNA"/>
</dbReference>
<dbReference type="Pfam" id="PF00892">
    <property type="entry name" value="EamA"/>
    <property type="match status" value="2"/>
</dbReference>
<keyword evidence="1" id="KW-1133">Transmembrane helix</keyword>